<protein>
    <submittedName>
        <fullName evidence="2">Uncharacterized protein</fullName>
    </submittedName>
</protein>
<sequence>MRFSTLIIAFLLSFAAAQSDATCQITCNSLKDAIHNCQSSTTPVSCVCSDKNQSNAKTCQSCAQKDQLPSQIIQIFEAYSTFCTTGNLTAALSSIHANSTNNPSAPLKPSKNNVGTVEVCVSLLTLGLVISLGMNAWV</sequence>
<gene>
    <name evidence="2" type="ORF">NEOLI_005464</name>
</gene>
<dbReference type="EMBL" id="LXFE01001995">
    <property type="protein sequence ID" value="OLL23283.1"/>
    <property type="molecule type" value="Genomic_DNA"/>
</dbReference>
<feature type="signal peptide" evidence="1">
    <location>
        <begin position="1"/>
        <end position="17"/>
    </location>
</feature>
<feature type="chain" id="PRO_5012143241" evidence="1">
    <location>
        <begin position="18"/>
        <end position="138"/>
    </location>
</feature>
<dbReference type="Proteomes" id="UP000186594">
    <property type="component" value="Unassembled WGS sequence"/>
</dbReference>
<organism evidence="2 3">
    <name type="scientific">Neolecta irregularis (strain DAH-3)</name>
    <dbReference type="NCBI Taxonomy" id="1198029"/>
    <lineage>
        <taxon>Eukaryota</taxon>
        <taxon>Fungi</taxon>
        <taxon>Dikarya</taxon>
        <taxon>Ascomycota</taxon>
        <taxon>Taphrinomycotina</taxon>
        <taxon>Neolectales</taxon>
        <taxon>Neolectaceae</taxon>
        <taxon>Neolecta</taxon>
    </lineage>
</organism>
<proteinExistence type="predicted"/>
<evidence type="ECO:0000256" key="1">
    <source>
        <dbReference type="SAM" id="SignalP"/>
    </source>
</evidence>
<keyword evidence="3" id="KW-1185">Reference proteome</keyword>
<keyword evidence="1" id="KW-0732">Signal</keyword>
<dbReference type="AlphaFoldDB" id="A0A1U7LL13"/>
<comment type="caution">
    <text evidence="2">The sequence shown here is derived from an EMBL/GenBank/DDBJ whole genome shotgun (WGS) entry which is preliminary data.</text>
</comment>
<evidence type="ECO:0000313" key="3">
    <source>
        <dbReference type="Proteomes" id="UP000186594"/>
    </source>
</evidence>
<accession>A0A1U7LL13</accession>
<reference evidence="2 3" key="1">
    <citation type="submission" date="2016-04" db="EMBL/GenBank/DDBJ databases">
        <title>Evolutionary innovation and constraint leading to complex multicellularity in the Ascomycota.</title>
        <authorList>
            <person name="Cisse O."/>
            <person name="Nguyen A."/>
            <person name="Hewitt D.A."/>
            <person name="Jedd G."/>
            <person name="Stajich J.E."/>
        </authorList>
    </citation>
    <scope>NUCLEOTIDE SEQUENCE [LARGE SCALE GENOMIC DNA]</scope>
    <source>
        <strain evidence="2 3">DAH-3</strain>
    </source>
</reference>
<name>A0A1U7LL13_NEOID</name>
<evidence type="ECO:0000313" key="2">
    <source>
        <dbReference type="EMBL" id="OLL23283.1"/>
    </source>
</evidence>